<dbReference type="AlphaFoldDB" id="A0AB37U810"/>
<keyword evidence="3" id="KW-1185">Reference proteome</keyword>
<dbReference type="Proteomes" id="UP000282574">
    <property type="component" value="Unassembled WGS sequence"/>
</dbReference>
<keyword evidence="1" id="KW-0175">Coiled coil</keyword>
<name>A0AB37U810_9CYAN</name>
<sequence>MSEYQYYEFQTLDRSLNKTEQAAIAQLSSRVELSTTKAVFTYSYSDLPGDPKQLLAKYFDAFYYIANWGTQQLAFRFPKALIDSNAIEPYCLEDCISLSYMGDYAILDWEFSQEEGFDYWIEGEGILSQLVGLRQEILQQDYRGLYLAWLKAITRSPEYITLEPTQLEPPVPSGLNQLSDAQAAFKEIFQLDEHLLKAASASSSEPTVVSEQTIEQAISQLSRSECDAFLLRLARAEPHLSVKFRQELLGAIAIDSSGDRSVRTIQQLLDAAQKEQAEAEKRQRQAAEAQRIQELQALAGRETQAWDEVEALLQKPQAKTYDRAVEILVQLRDLAKYRDKYPAFQERLNQIYGQYSKRTALIERLRRARLL</sequence>
<protein>
    <recommendedName>
        <fullName evidence="4">Knr4/Smi1-like domain-containing protein</fullName>
    </recommendedName>
</protein>
<proteinExistence type="predicted"/>
<feature type="coiled-coil region" evidence="1">
    <location>
        <begin position="262"/>
        <end position="292"/>
    </location>
</feature>
<organism evidence="2 3">
    <name type="scientific">Chroococcidiopsis cubana SAG 39.79</name>
    <dbReference type="NCBI Taxonomy" id="388085"/>
    <lineage>
        <taxon>Bacteria</taxon>
        <taxon>Bacillati</taxon>
        <taxon>Cyanobacteriota</taxon>
        <taxon>Cyanophyceae</taxon>
        <taxon>Chroococcidiopsidales</taxon>
        <taxon>Chroococcidiopsidaceae</taxon>
        <taxon>Chroococcidiopsis</taxon>
    </lineage>
</organism>
<evidence type="ECO:0000256" key="1">
    <source>
        <dbReference type="SAM" id="Coils"/>
    </source>
</evidence>
<evidence type="ECO:0000313" key="2">
    <source>
        <dbReference type="EMBL" id="RUS96577.1"/>
    </source>
</evidence>
<dbReference type="EMBL" id="RSCK01000179">
    <property type="protein sequence ID" value="RUS96577.1"/>
    <property type="molecule type" value="Genomic_DNA"/>
</dbReference>
<evidence type="ECO:0000313" key="3">
    <source>
        <dbReference type="Proteomes" id="UP000282574"/>
    </source>
</evidence>
<comment type="caution">
    <text evidence="2">The sequence shown here is derived from an EMBL/GenBank/DDBJ whole genome shotgun (WGS) entry which is preliminary data.</text>
</comment>
<reference evidence="2 3" key="1">
    <citation type="journal article" date="2019" name="Genome Biol. Evol.">
        <title>Day and night: Metabolic profiles and evolutionary relationships of six axenic non-marine cyanobacteria.</title>
        <authorList>
            <person name="Will S.E."/>
            <person name="Henke P."/>
            <person name="Boedeker C."/>
            <person name="Huang S."/>
            <person name="Brinkmann H."/>
            <person name="Rohde M."/>
            <person name="Jarek M."/>
            <person name="Friedl T."/>
            <person name="Seufert S."/>
            <person name="Schumacher M."/>
            <person name="Overmann J."/>
            <person name="Neumann-Schaal M."/>
            <person name="Petersen J."/>
        </authorList>
    </citation>
    <scope>NUCLEOTIDE SEQUENCE [LARGE SCALE GENOMIC DNA]</scope>
    <source>
        <strain evidence="2 3">SAG 39.79</strain>
    </source>
</reference>
<gene>
    <name evidence="2" type="ORF">DSM107010_70450</name>
</gene>
<dbReference type="RefSeq" id="WP_106169507.1">
    <property type="nucleotide sequence ID" value="NZ_JAVKZF010000001.1"/>
</dbReference>
<evidence type="ECO:0008006" key="4">
    <source>
        <dbReference type="Google" id="ProtNLM"/>
    </source>
</evidence>
<accession>A0AB37U810</accession>